<dbReference type="RefSeq" id="WP_072986882.1">
    <property type="nucleotide sequence ID" value="NZ_FQYU01000001.1"/>
</dbReference>
<gene>
    <name evidence="1" type="ORF">SAMN04488513_101142</name>
</gene>
<name>A0A1M6AQ14_9FLAO</name>
<keyword evidence="2" id="KW-1185">Reference proteome</keyword>
<accession>A0A1M6AQ14</accession>
<sequence>MGYLKDYNRNKDEILHSFQDLIEKEDDSFSELGFNFSKCGFGDARSQDDHIEFIWKKEKRELSVCFWIPFWKNYKIDENFMVTYSLTNDMGKKHPLISKAIEFNKLRGENIRAKISTLFKHIAEIINSKNINL</sequence>
<proteinExistence type="predicted"/>
<dbReference type="Proteomes" id="UP000184543">
    <property type="component" value="Unassembled WGS sequence"/>
</dbReference>
<organism evidence="1 2">
    <name type="scientific">Pseudozobellia thermophila</name>
    <dbReference type="NCBI Taxonomy" id="192903"/>
    <lineage>
        <taxon>Bacteria</taxon>
        <taxon>Pseudomonadati</taxon>
        <taxon>Bacteroidota</taxon>
        <taxon>Flavobacteriia</taxon>
        <taxon>Flavobacteriales</taxon>
        <taxon>Flavobacteriaceae</taxon>
        <taxon>Pseudozobellia</taxon>
    </lineage>
</organism>
<dbReference type="AlphaFoldDB" id="A0A1M6AQ14"/>
<evidence type="ECO:0000313" key="2">
    <source>
        <dbReference type="Proteomes" id="UP000184543"/>
    </source>
</evidence>
<reference evidence="2" key="1">
    <citation type="submission" date="2016-11" db="EMBL/GenBank/DDBJ databases">
        <authorList>
            <person name="Varghese N."/>
            <person name="Submissions S."/>
        </authorList>
    </citation>
    <scope>NUCLEOTIDE SEQUENCE [LARGE SCALE GENOMIC DNA]</scope>
    <source>
        <strain evidence="2">DSM 19858</strain>
    </source>
</reference>
<evidence type="ECO:0000313" key="1">
    <source>
        <dbReference type="EMBL" id="SHI38552.1"/>
    </source>
</evidence>
<dbReference type="EMBL" id="FQYU01000001">
    <property type="protein sequence ID" value="SHI38552.1"/>
    <property type="molecule type" value="Genomic_DNA"/>
</dbReference>
<protein>
    <submittedName>
        <fullName evidence="1">Uncharacterized protein</fullName>
    </submittedName>
</protein>